<dbReference type="RefSeq" id="WP_010771737.1">
    <property type="nucleotide sequence ID" value="NZ_KB946333.1"/>
</dbReference>
<keyword evidence="2" id="KW-1185">Reference proteome</keyword>
<dbReference type="AlphaFoldDB" id="R3TXF1"/>
<evidence type="ECO:0000313" key="2">
    <source>
        <dbReference type="Proteomes" id="UP000013840"/>
    </source>
</evidence>
<dbReference type="OrthoDB" id="1955612at2"/>
<evidence type="ECO:0000313" key="1">
    <source>
        <dbReference type="EMBL" id="EOL45813.1"/>
    </source>
</evidence>
<organism evidence="1 2">
    <name type="scientific">Enterococcus caccae ATCC BAA-1240</name>
    <dbReference type="NCBI Taxonomy" id="1158612"/>
    <lineage>
        <taxon>Bacteria</taxon>
        <taxon>Bacillati</taxon>
        <taxon>Bacillota</taxon>
        <taxon>Bacilli</taxon>
        <taxon>Lactobacillales</taxon>
        <taxon>Enterococcaceae</taxon>
        <taxon>Enterococcus</taxon>
    </lineage>
</organism>
<gene>
    <name evidence="1" type="ORF">UC7_01610</name>
</gene>
<evidence type="ECO:0008006" key="3">
    <source>
        <dbReference type="Google" id="ProtNLM"/>
    </source>
</evidence>
<protein>
    <recommendedName>
        <fullName evidence="3">Head decoration protein</fullName>
    </recommendedName>
</protein>
<dbReference type="Proteomes" id="UP000013840">
    <property type="component" value="Unassembled WGS sequence"/>
</dbReference>
<proteinExistence type="predicted"/>
<dbReference type="EMBL" id="AJAU01000017">
    <property type="protein sequence ID" value="EOL45813.1"/>
    <property type="molecule type" value="Genomic_DNA"/>
</dbReference>
<name>R3TXF1_9ENTE</name>
<dbReference type="eggNOG" id="ENOG503077W">
    <property type="taxonomic scope" value="Bacteria"/>
</dbReference>
<comment type="caution">
    <text evidence="1">The sequence shown here is derived from an EMBL/GenBank/DDBJ whole genome shotgun (WGS) entry which is preliminary data.</text>
</comment>
<sequence length="125" mass="13176">MGIKRIKTQNVKQILANTEHFYSVGAIIGDAGVTAVNGKKIIKAGTPVGGATSTLQDSTAVLTVVSDDKVQGVLMHDVDVTEGNANGTLLVWGFVNELRLDKEVTINGAVKTALAGKITFLKRNK</sequence>
<reference evidence="1 2" key="1">
    <citation type="submission" date="2013-02" db="EMBL/GenBank/DDBJ databases">
        <title>The Genome Sequence of Enterococcus caccae BAA-1240.</title>
        <authorList>
            <consortium name="The Broad Institute Genome Sequencing Platform"/>
            <consortium name="The Broad Institute Genome Sequencing Center for Infectious Disease"/>
            <person name="Earl A.M."/>
            <person name="Gilmore M.S."/>
            <person name="Lebreton F."/>
            <person name="Walker B."/>
            <person name="Young S.K."/>
            <person name="Zeng Q."/>
            <person name="Gargeya S."/>
            <person name="Fitzgerald M."/>
            <person name="Haas B."/>
            <person name="Abouelleil A."/>
            <person name="Alvarado L."/>
            <person name="Arachchi H.M."/>
            <person name="Berlin A.M."/>
            <person name="Chapman S.B."/>
            <person name="Dewar J."/>
            <person name="Goldberg J."/>
            <person name="Griggs A."/>
            <person name="Gujja S."/>
            <person name="Hansen M."/>
            <person name="Howarth C."/>
            <person name="Imamovic A."/>
            <person name="Larimer J."/>
            <person name="McCowan C."/>
            <person name="Murphy C."/>
            <person name="Neiman D."/>
            <person name="Pearson M."/>
            <person name="Priest M."/>
            <person name="Roberts A."/>
            <person name="Saif S."/>
            <person name="Shea T."/>
            <person name="Sisk P."/>
            <person name="Sykes S."/>
            <person name="Wortman J."/>
            <person name="Nusbaum C."/>
            <person name="Birren B."/>
        </authorList>
    </citation>
    <scope>NUCLEOTIDE SEQUENCE [LARGE SCALE GENOMIC DNA]</scope>
    <source>
        <strain evidence="1 2">ATCC BAA-1240</strain>
    </source>
</reference>
<dbReference type="PATRIC" id="fig|1158612.3.peg.1596"/>
<dbReference type="STRING" id="317735.RU98_GL002169"/>
<accession>R3TXF1</accession>